<dbReference type="EMBL" id="CATZAT010000004">
    <property type="protein sequence ID" value="CAJ0789890.1"/>
    <property type="molecule type" value="Genomic_DNA"/>
</dbReference>
<keyword evidence="3" id="KW-1185">Reference proteome</keyword>
<protein>
    <recommendedName>
        <fullName evidence="4">Tetratricopeptide repeat protein</fullName>
    </recommendedName>
</protein>
<proteinExistence type="predicted"/>
<dbReference type="PROSITE" id="PS50005">
    <property type="entry name" value="TPR"/>
    <property type="match status" value="1"/>
</dbReference>
<gene>
    <name evidence="2" type="ORF">LMG18096_02314</name>
</gene>
<reference evidence="2 3" key="1">
    <citation type="submission" date="2023-07" db="EMBL/GenBank/DDBJ databases">
        <authorList>
            <person name="Peeters C."/>
        </authorList>
    </citation>
    <scope>NUCLEOTIDE SEQUENCE [LARGE SCALE GENOMIC DNA]</scope>
    <source>
        <strain evidence="2 3">LMG 18096</strain>
    </source>
</reference>
<evidence type="ECO:0000313" key="2">
    <source>
        <dbReference type="EMBL" id="CAJ0789890.1"/>
    </source>
</evidence>
<name>A0ABC8QD06_9RALS</name>
<dbReference type="InterPro" id="IPR011990">
    <property type="entry name" value="TPR-like_helical_dom_sf"/>
</dbReference>
<organism evidence="2 3">
    <name type="scientific">Ralstonia holmesii</name>
    <dbReference type="NCBI Taxonomy" id="3058602"/>
    <lineage>
        <taxon>Bacteria</taxon>
        <taxon>Pseudomonadati</taxon>
        <taxon>Pseudomonadota</taxon>
        <taxon>Betaproteobacteria</taxon>
        <taxon>Burkholderiales</taxon>
        <taxon>Burkholderiaceae</taxon>
        <taxon>Ralstonia</taxon>
    </lineage>
</organism>
<dbReference type="InterPro" id="IPR019734">
    <property type="entry name" value="TPR_rpt"/>
</dbReference>
<dbReference type="Proteomes" id="UP001189663">
    <property type="component" value="Unassembled WGS sequence"/>
</dbReference>
<keyword evidence="1" id="KW-0802">TPR repeat</keyword>
<evidence type="ECO:0000256" key="1">
    <source>
        <dbReference type="PROSITE-ProRule" id="PRU00339"/>
    </source>
</evidence>
<feature type="repeat" description="TPR" evidence="1">
    <location>
        <begin position="177"/>
        <end position="210"/>
    </location>
</feature>
<comment type="caution">
    <text evidence="2">The sequence shown here is derived from an EMBL/GenBank/DDBJ whole genome shotgun (WGS) entry which is preliminary data.</text>
</comment>
<evidence type="ECO:0008006" key="4">
    <source>
        <dbReference type="Google" id="ProtNLM"/>
    </source>
</evidence>
<sequence length="235" mass="25787">MGVWVVDDEGSASELSSQVIAFGSAGEELYRRAYRANLLHLNISPCGRYIASVTANASNEDSYILEVHDVLERRVLFSRTPATTTLGTYVFEVTDNQLVKVFIKLPKLGRFGYSTSGEFIDEKKYRTARLTKGCYSERIPAAQELIAQDQSEKVLQQALASVDVAIAESGESRSWQVSGWLLKGKILELLGQPGEAVDAYESARQLNPRAIAKKRIDALANKAPSVAPRADSQST</sequence>
<evidence type="ECO:0000313" key="3">
    <source>
        <dbReference type="Proteomes" id="UP001189663"/>
    </source>
</evidence>
<dbReference type="AlphaFoldDB" id="A0ABC8QD06"/>
<dbReference type="SUPFAM" id="SSF48452">
    <property type="entry name" value="TPR-like"/>
    <property type="match status" value="1"/>
</dbReference>
<accession>A0ABC8QD06</accession>